<dbReference type="PROSITE" id="PS50297">
    <property type="entry name" value="ANK_REP_REGION"/>
    <property type="match status" value="1"/>
</dbReference>
<dbReference type="InParanoid" id="T1I7Z6"/>
<dbReference type="Pfam" id="PF00023">
    <property type="entry name" value="Ank"/>
    <property type="match status" value="1"/>
</dbReference>
<dbReference type="PANTHER" id="PTHR24198">
    <property type="entry name" value="ANKYRIN REPEAT AND PROTEIN KINASE DOMAIN-CONTAINING PROTEIN"/>
    <property type="match status" value="1"/>
</dbReference>
<dbReference type="InterPro" id="IPR002110">
    <property type="entry name" value="Ankyrin_rpt"/>
</dbReference>
<dbReference type="SUPFAM" id="SSF48403">
    <property type="entry name" value="Ankyrin repeat"/>
    <property type="match status" value="1"/>
</dbReference>
<evidence type="ECO:0000256" key="1">
    <source>
        <dbReference type="ARBA" id="ARBA00022737"/>
    </source>
</evidence>
<evidence type="ECO:0000256" key="2">
    <source>
        <dbReference type="ARBA" id="ARBA00023043"/>
    </source>
</evidence>
<sequence length="479" mass="54153">MTRGRKQKKRERRARENERRDCTKLISDDHDGQLTGHHSCDRGGLSITCIFKNDDLQEISNLLGTAELDDSHALLGAIALGKFDVIKRLLKNGYSLEITSEGGLTPMLWAVKLKKIEVTDFLLRRGANIHAVDVEENNALLLALQATAWDQDSFLDFWNLIKDTNINLNHTNKSGNCALHYMVKRQWDVVLEKLLSNPKVNINLLTKKGVSALMMACSRHQEDTCSILLKYKANILIEDERGCTALCYAIAYLMQKHISPHNKIVIDLIEVHKYSGQTSIEAYVQAIDRNLDNTDYCLCLFEIISQVVRGNEKPINNIDNEGLAQAFSESDLLPLMLRFIKREEKSAKKRRNNTRSRSVGQEEFGWTNTSNQAKFIKLDMALTSGKSEDDLKSLKMAESDNIKNVPSPILRGKEGLQDLCSGGDAKKNITDSISDTYWTINVPGNDNADQDEKLVYPKWKEEFKEGCALFDSLFNQLPV</sequence>
<protein>
    <submittedName>
        <fullName evidence="4">ANK_REP_REGION domain-containing protein</fullName>
    </submittedName>
</protein>
<proteinExistence type="predicted"/>
<dbReference type="EnsemblMetazoa" id="RPRC012418-RA">
    <property type="protein sequence ID" value="RPRC012418-PA"/>
    <property type="gene ID" value="RPRC012418"/>
</dbReference>
<dbReference type="PROSITE" id="PS50088">
    <property type="entry name" value="ANK_REPEAT"/>
    <property type="match status" value="1"/>
</dbReference>
<evidence type="ECO:0000256" key="3">
    <source>
        <dbReference type="SAM" id="MobiDB-lite"/>
    </source>
</evidence>
<dbReference type="Gene3D" id="1.25.40.20">
    <property type="entry name" value="Ankyrin repeat-containing domain"/>
    <property type="match status" value="2"/>
</dbReference>
<dbReference type="Proteomes" id="UP000015103">
    <property type="component" value="Unassembled WGS sequence"/>
</dbReference>
<accession>T1I7Z6</accession>
<feature type="compositionally biased region" description="Basic residues" evidence="3">
    <location>
        <begin position="1"/>
        <end position="12"/>
    </location>
</feature>
<dbReference type="eggNOG" id="KOG4177">
    <property type="taxonomic scope" value="Eukaryota"/>
</dbReference>
<organism evidence="4 5">
    <name type="scientific">Rhodnius prolixus</name>
    <name type="common">Triatomid bug</name>
    <dbReference type="NCBI Taxonomy" id="13249"/>
    <lineage>
        <taxon>Eukaryota</taxon>
        <taxon>Metazoa</taxon>
        <taxon>Ecdysozoa</taxon>
        <taxon>Arthropoda</taxon>
        <taxon>Hexapoda</taxon>
        <taxon>Insecta</taxon>
        <taxon>Pterygota</taxon>
        <taxon>Neoptera</taxon>
        <taxon>Paraneoptera</taxon>
        <taxon>Hemiptera</taxon>
        <taxon>Heteroptera</taxon>
        <taxon>Panheteroptera</taxon>
        <taxon>Cimicomorpha</taxon>
        <taxon>Reduviidae</taxon>
        <taxon>Triatominae</taxon>
        <taxon>Rhodnius</taxon>
    </lineage>
</organism>
<name>T1I7Z6_RHOPR</name>
<keyword evidence="5" id="KW-1185">Reference proteome</keyword>
<dbReference type="PANTHER" id="PTHR24198:SF165">
    <property type="entry name" value="ANKYRIN REPEAT-CONTAINING PROTEIN-RELATED"/>
    <property type="match status" value="1"/>
</dbReference>
<keyword evidence="1" id="KW-0677">Repeat</keyword>
<dbReference type="VEuPathDB" id="VectorBase:RPRC012418"/>
<dbReference type="STRING" id="13249.T1I7Z6"/>
<evidence type="ECO:0000313" key="4">
    <source>
        <dbReference type="EnsemblMetazoa" id="RPRC012418-PA"/>
    </source>
</evidence>
<feature type="region of interest" description="Disordered" evidence="3">
    <location>
        <begin position="1"/>
        <end position="20"/>
    </location>
</feature>
<dbReference type="EMBL" id="ACPB03011615">
    <property type="status" value="NOT_ANNOTATED_CDS"/>
    <property type="molecule type" value="Genomic_DNA"/>
</dbReference>
<keyword evidence="2" id="KW-0040">ANK repeat</keyword>
<dbReference type="InterPro" id="IPR036770">
    <property type="entry name" value="Ankyrin_rpt-contain_sf"/>
</dbReference>
<dbReference type="Pfam" id="PF12796">
    <property type="entry name" value="Ank_2"/>
    <property type="match status" value="1"/>
</dbReference>
<dbReference type="HOGENOM" id="CLU_570277_0_0_1"/>
<reference evidence="4" key="1">
    <citation type="submission" date="2015-05" db="UniProtKB">
        <authorList>
            <consortium name="EnsemblMetazoa"/>
        </authorList>
    </citation>
    <scope>IDENTIFICATION</scope>
</reference>
<evidence type="ECO:0000313" key="5">
    <source>
        <dbReference type="Proteomes" id="UP000015103"/>
    </source>
</evidence>
<dbReference type="AlphaFoldDB" id="T1I7Z6"/>
<dbReference type="SMART" id="SM00248">
    <property type="entry name" value="ANK"/>
    <property type="match status" value="4"/>
</dbReference>